<keyword evidence="5 13" id="KW-0547">Nucleotide-binding</keyword>
<dbReference type="Pfam" id="PF13246">
    <property type="entry name" value="Cation_ATPase"/>
    <property type="match status" value="1"/>
</dbReference>
<keyword evidence="3 13" id="KW-0109">Calcium transport</keyword>
<dbReference type="InterPro" id="IPR023214">
    <property type="entry name" value="HAD_sf"/>
</dbReference>
<dbReference type="AlphaFoldDB" id="A0AB34IU29"/>
<sequence length="1044" mass="110810">MSVPWAESVSSVCASFHTDLSSGLSSREAEERLATHGPNAIPEDPPTPMWKLILAQFDDLLVKMLLGAAAVSFGLAFTEPAGSARTHAMVEPLVILTILVLNAVVGVWQESNAEAAIDALKQYEPNEAEVLRDGAAFASLPAVRLVPGDVVRLRVGCRVPADIRLCSLDSTTLRSDQALLTGESQPVLKDPSAAVDPRAEIQSRVNMAFSGTTISYGAAVGVVVRTGAATEIGKIGAQVASTQTAASPLKLKLDEFGAMLSKAIAAICLLLWLINIHHFTDPVHGSLVRGAIYYFKIAIALAVAAIPEGLPAVVTTCLALGTRRMAAKKAIVRYLPSVETLGTTGVICTDKTGTLTTNQMSATVVLTLSANGTPVLRKLDAISYDPTAAPLQADGGAPLPKEELFAEPLQSLAAVCALCNRSHLSCAAGAWEPSGEPTEAALRVLSEKIGQPEVPPCDADAPERSSAAWAARFRPLATLEFSRDRKSMSALCHQASAPFPRRLVAVASRPTAEACSLFVKGAPESVIERCETVMLAGGRLTQMTPSLRLLLLDTVSSLSEASGGHRCLACAVRHGLPADPQALPLSDPDRFREIESGLTFVGVAGLRDPPRPEVAQAVATCREAGIRVVMVTGDNKSTAEAVGRAVGLSADGGVGGAVTGRTFTEMTEEEQLASAASCSIFARTEPSHKLRLVELLQQQGHVVAMTGDGVNDAPALKRANIGIAMGSGTAVAKTAADMVLADDNFSTIVLAVEEGRAIFNNTKAFIRYLISSNIGEVACIFLTAAVGLPEALVPVQLLWVNLVTDGLPATALSFNPPDSDVMAQPPRPLQQAFIDTWLFTRYLLVGLYVGVATVAGFAIWFLKGYDGSEGVSWYQLTHFSSCADWADASVDCAVFADLRPKTVALSILVSIEMFNALNALSENESLLRFPPWRNPWLLGAIALSFAQHTVILYVPWFNSIFGVLPLTAEEWKLVMAVSLPVLALDELLKWATRARRHRRRPARRVALSDSLTALPLAVGSFWRPARAPRRTASTRPSEASDALA</sequence>
<evidence type="ECO:0000256" key="4">
    <source>
        <dbReference type="ARBA" id="ARBA00022692"/>
    </source>
</evidence>
<feature type="transmembrane region" description="Helical" evidence="13">
    <location>
        <begin position="256"/>
        <end position="274"/>
    </location>
</feature>
<dbReference type="PRINTS" id="PR00119">
    <property type="entry name" value="CATATPASE"/>
</dbReference>
<dbReference type="InterPro" id="IPR004014">
    <property type="entry name" value="ATPase_P-typ_cation-transptr_N"/>
</dbReference>
<dbReference type="EMBL" id="JBGBPQ010000019">
    <property type="protein sequence ID" value="KAL1504963.1"/>
    <property type="molecule type" value="Genomic_DNA"/>
</dbReference>
<dbReference type="Proteomes" id="UP001515480">
    <property type="component" value="Unassembled WGS sequence"/>
</dbReference>
<dbReference type="NCBIfam" id="TIGR01494">
    <property type="entry name" value="ATPase_P-type"/>
    <property type="match status" value="2"/>
</dbReference>
<keyword evidence="10 13" id="KW-1133">Transmembrane helix</keyword>
<dbReference type="Gene3D" id="3.40.50.1000">
    <property type="entry name" value="HAD superfamily/HAD-like"/>
    <property type="match status" value="1"/>
</dbReference>
<evidence type="ECO:0000256" key="11">
    <source>
        <dbReference type="ARBA" id="ARBA00023065"/>
    </source>
</evidence>
<dbReference type="PANTHER" id="PTHR42861">
    <property type="entry name" value="CALCIUM-TRANSPORTING ATPASE"/>
    <property type="match status" value="1"/>
</dbReference>
<comment type="catalytic activity">
    <reaction evidence="13">
        <text>Ca(2+)(in) + ATP + H2O = Ca(2+)(out) + ADP + phosphate + H(+)</text>
        <dbReference type="Rhea" id="RHEA:18105"/>
        <dbReference type="ChEBI" id="CHEBI:15377"/>
        <dbReference type="ChEBI" id="CHEBI:15378"/>
        <dbReference type="ChEBI" id="CHEBI:29108"/>
        <dbReference type="ChEBI" id="CHEBI:30616"/>
        <dbReference type="ChEBI" id="CHEBI:43474"/>
        <dbReference type="ChEBI" id="CHEBI:456216"/>
        <dbReference type="EC" id="7.2.2.10"/>
    </reaction>
</comment>
<dbReference type="SFLD" id="SFLDF00027">
    <property type="entry name" value="p-type_atpase"/>
    <property type="match status" value="1"/>
</dbReference>
<dbReference type="Gene3D" id="3.40.1110.10">
    <property type="entry name" value="Calcium-transporting ATPase, cytoplasmic domain N"/>
    <property type="match status" value="1"/>
</dbReference>
<dbReference type="SUPFAM" id="SSF81665">
    <property type="entry name" value="Calcium ATPase, transmembrane domain M"/>
    <property type="match status" value="1"/>
</dbReference>
<dbReference type="Pfam" id="PF08282">
    <property type="entry name" value="Hydrolase_3"/>
    <property type="match status" value="1"/>
</dbReference>
<keyword evidence="8" id="KW-0460">Magnesium</keyword>
<dbReference type="InterPro" id="IPR006068">
    <property type="entry name" value="ATPase_P-typ_cation-transptr_C"/>
</dbReference>
<dbReference type="SUPFAM" id="SSF81653">
    <property type="entry name" value="Calcium ATPase, transduction domain A"/>
    <property type="match status" value="1"/>
</dbReference>
<dbReference type="SUPFAM" id="SSF56784">
    <property type="entry name" value="HAD-like"/>
    <property type="match status" value="1"/>
</dbReference>
<proteinExistence type="inferred from homology"/>
<feature type="domain" description="Cation-transporting P-type ATPase N-terminal" evidence="14">
    <location>
        <begin position="3"/>
        <end position="77"/>
    </location>
</feature>
<dbReference type="InterPro" id="IPR059000">
    <property type="entry name" value="ATPase_P-type_domA"/>
</dbReference>
<dbReference type="SUPFAM" id="SSF81660">
    <property type="entry name" value="Metal cation-transporting ATPase, ATP-binding domain N"/>
    <property type="match status" value="1"/>
</dbReference>
<keyword evidence="11 13" id="KW-0406">Ion transport</keyword>
<dbReference type="Pfam" id="PF00122">
    <property type="entry name" value="E1-E2_ATPase"/>
    <property type="match status" value="1"/>
</dbReference>
<keyword evidence="6 13" id="KW-0106">Calcium</keyword>
<feature type="transmembrane region" description="Helical" evidence="13">
    <location>
        <begin position="294"/>
        <end position="320"/>
    </location>
</feature>
<evidence type="ECO:0000256" key="13">
    <source>
        <dbReference type="RuleBase" id="RU361146"/>
    </source>
</evidence>
<accession>A0AB34IU29</accession>
<evidence type="ECO:0000313" key="15">
    <source>
        <dbReference type="EMBL" id="KAL1504963.1"/>
    </source>
</evidence>
<evidence type="ECO:0000256" key="6">
    <source>
        <dbReference type="ARBA" id="ARBA00022837"/>
    </source>
</evidence>
<evidence type="ECO:0000256" key="3">
    <source>
        <dbReference type="ARBA" id="ARBA00022568"/>
    </source>
</evidence>
<dbReference type="PROSITE" id="PS00154">
    <property type="entry name" value="ATPASE_E1_E2"/>
    <property type="match status" value="1"/>
</dbReference>
<feature type="transmembrane region" description="Helical" evidence="13">
    <location>
        <begin position="936"/>
        <end position="956"/>
    </location>
</feature>
<evidence type="ECO:0000256" key="8">
    <source>
        <dbReference type="ARBA" id="ARBA00022842"/>
    </source>
</evidence>
<dbReference type="InterPro" id="IPR036412">
    <property type="entry name" value="HAD-like_sf"/>
</dbReference>
<dbReference type="Pfam" id="PF00689">
    <property type="entry name" value="Cation_ATPase_C"/>
    <property type="match status" value="1"/>
</dbReference>
<comment type="caution">
    <text evidence="15">The sequence shown here is derived from an EMBL/GenBank/DDBJ whole genome shotgun (WGS) entry which is preliminary data.</text>
</comment>
<keyword evidence="7 13" id="KW-0067">ATP-binding</keyword>
<dbReference type="SMART" id="SM00831">
    <property type="entry name" value="Cation_ATPase_N"/>
    <property type="match status" value="1"/>
</dbReference>
<dbReference type="GO" id="GO:0005388">
    <property type="term" value="F:P-type calcium transporter activity"/>
    <property type="evidence" value="ECO:0007669"/>
    <property type="project" value="UniProtKB-EC"/>
</dbReference>
<evidence type="ECO:0000256" key="10">
    <source>
        <dbReference type="ARBA" id="ARBA00022989"/>
    </source>
</evidence>
<dbReference type="InterPro" id="IPR023299">
    <property type="entry name" value="ATPase_P-typ_cyto_dom_N"/>
</dbReference>
<dbReference type="Gene3D" id="1.20.1110.10">
    <property type="entry name" value="Calcium-transporting ATPase, transmembrane domain"/>
    <property type="match status" value="1"/>
</dbReference>
<dbReference type="GO" id="GO:0005524">
    <property type="term" value="F:ATP binding"/>
    <property type="evidence" value="ECO:0007669"/>
    <property type="project" value="UniProtKB-KW"/>
</dbReference>
<feature type="transmembrane region" description="Helical" evidence="13">
    <location>
        <begin position="842"/>
        <end position="862"/>
    </location>
</feature>
<dbReference type="Gene3D" id="2.70.150.10">
    <property type="entry name" value="Calcium-transporting ATPase, cytoplasmic transduction domain A"/>
    <property type="match status" value="1"/>
</dbReference>
<comment type="function">
    <text evidence="13">Catalyzes the hydrolysis of ATP coupled with the transport of calcium.</text>
</comment>
<dbReference type="SFLD" id="SFLDS00003">
    <property type="entry name" value="Haloacid_Dehalogenase"/>
    <property type="match status" value="1"/>
</dbReference>
<dbReference type="InterPro" id="IPR018303">
    <property type="entry name" value="ATPase_P-typ_P_site"/>
</dbReference>
<dbReference type="FunFam" id="1.20.1110.10:FF:000065">
    <property type="entry name" value="Sarcoplasmic/endoplasmic reticulum calcium ATPase 1"/>
    <property type="match status" value="2"/>
</dbReference>
<dbReference type="FunFam" id="3.40.50.1000:FF:000083">
    <property type="entry name" value="Sodium/potassium-transporting ATPase subunit alpha"/>
    <property type="match status" value="1"/>
</dbReference>
<dbReference type="FunFam" id="2.70.150.10:FF:000014">
    <property type="entry name" value="Calcium-transporting ATPase, putative"/>
    <property type="match status" value="1"/>
</dbReference>
<dbReference type="NCBIfam" id="TIGR01116">
    <property type="entry name" value="ATPase-IIA1_Ca"/>
    <property type="match status" value="1"/>
</dbReference>
<evidence type="ECO:0000256" key="7">
    <source>
        <dbReference type="ARBA" id="ARBA00022840"/>
    </source>
</evidence>
<keyword evidence="2 13" id="KW-0813">Transport</keyword>
<evidence type="ECO:0000313" key="16">
    <source>
        <dbReference type="Proteomes" id="UP001515480"/>
    </source>
</evidence>
<gene>
    <name evidence="15" type="ORF">AB1Y20_008730</name>
</gene>
<dbReference type="GO" id="GO:0016887">
    <property type="term" value="F:ATP hydrolysis activity"/>
    <property type="evidence" value="ECO:0007669"/>
    <property type="project" value="InterPro"/>
</dbReference>
<dbReference type="Pfam" id="PF00690">
    <property type="entry name" value="Cation_ATPase_N"/>
    <property type="match status" value="1"/>
</dbReference>
<protein>
    <recommendedName>
        <fullName evidence="13">Calcium-transporting ATPase</fullName>
        <ecNumber evidence="13">7.2.2.10</ecNumber>
    </recommendedName>
</protein>
<comment type="caution">
    <text evidence="13">Lacks conserved residue(s) required for the propagation of feature annotation.</text>
</comment>
<comment type="similarity">
    <text evidence="13">Belongs to the cation transport ATPase (P-type) (TC 3.A.3) family.</text>
</comment>
<organism evidence="15 16">
    <name type="scientific">Prymnesium parvum</name>
    <name type="common">Toxic golden alga</name>
    <dbReference type="NCBI Taxonomy" id="97485"/>
    <lineage>
        <taxon>Eukaryota</taxon>
        <taxon>Haptista</taxon>
        <taxon>Haptophyta</taxon>
        <taxon>Prymnesiophyceae</taxon>
        <taxon>Prymnesiales</taxon>
        <taxon>Prymnesiaceae</taxon>
        <taxon>Prymnesium</taxon>
    </lineage>
</organism>
<dbReference type="InterPro" id="IPR044492">
    <property type="entry name" value="P_typ_ATPase_HD_dom"/>
</dbReference>
<comment type="subcellular location">
    <subcellularLocation>
        <location evidence="1 13">Membrane</location>
        <topology evidence="1 13">Multi-pass membrane protein</topology>
    </subcellularLocation>
</comment>
<dbReference type="SFLD" id="SFLDG00002">
    <property type="entry name" value="C1.7:_P-type_atpase_like"/>
    <property type="match status" value="1"/>
</dbReference>
<evidence type="ECO:0000256" key="5">
    <source>
        <dbReference type="ARBA" id="ARBA00022741"/>
    </source>
</evidence>
<evidence type="ECO:0000259" key="14">
    <source>
        <dbReference type="SMART" id="SM00831"/>
    </source>
</evidence>
<evidence type="ECO:0000256" key="1">
    <source>
        <dbReference type="ARBA" id="ARBA00004141"/>
    </source>
</evidence>
<name>A0AB34IU29_PRYPA</name>
<keyword evidence="16" id="KW-1185">Reference proteome</keyword>
<dbReference type="InterPro" id="IPR023298">
    <property type="entry name" value="ATPase_P-typ_TM_dom_sf"/>
</dbReference>
<keyword evidence="4 13" id="KW-0812">Transmembrane</keyword>
<keyword evidence="12 13" id="KW-0472">Membrane</keyword>
<evidence type="ECO:0000256" key="9">
    <source>
        <dbReference type="ARBA" id="ARBA00022967"/>
    </source>
</evidence>
<dbReference type="InterPro" id="IPR005782">
    <property type="entry name" value="P-type_ATPase_IIA"/>
</dbReference>
<dbReference type="InterPro" id="IPR001757">
    <property type="entry name" value="P_typ_ATPase"/>
</dbReference>
<reference evidence="15 16" key="1">
    <citation type="journal article" date="2024" name="Science">
        <title>Giant polyketide synthase enzymes in the biosynthesis of giant marine polyether toxins.</title>
        <authorList>
            <person name="Fallon T.R."/>
            <person name="Shende V.V."/>
            <person name="Wierzbicki I.H."/>
            <person name="Pendleton A.L."/>
            <person name="Watervoot N.F."/>
            <person name="Auber R.P."/>
            <person name="Gonzalez D.J."/>
            <person name="Wisecaver J.H."/>
            <person name="Moore B.S."/>
        </authorList>
    </citation>
    <scope>NUCLEOTIDE SEQUENCE [LARGE SCALE GENOMIC DNA]</scope>
    <source>
        <strain evidence="15 16">12B1</strain>
    </source>
</reference>
<evidence type="ECO:0000256" key="12">
    <source>
        <dbReference type="ARBA" id="ARBA00023136"/>
    </source>
</evidence>
<dbReference type="InterPro" id="IPR008250">
    <property type="entry name" value="ATPase_P-typ_transduc_dom_A_sf"/>
</dbReference>
<keyword evidence="9" id="KW-1278">Translocase</keyword>
<dbReference type="GO" id="GO:0016020">
    <property type="term" value="C:membrane"/>
    <property type="evidence" value="ECO:0007669"/>
    <property type="project" value="UniProtKB-SubCell"/>
</dbReference>
<dbReference type="EC" id="7.2.2.10" evidence="13"/>
<evidence type="ECO:0000256" key="2">
    <source>
        <dbReference type="ARBA" id="ARBA00022448"/>
    </source>
</evidence>